<protein>
    <recommendedName>
        <fullName evidence="2">Polyketide cyclase</fullName>
    </recommendedName>
</protein>
<dbReference type="InterPro" id="IPR023393">
    <property type="entry name" value="START-like_dom_sf"/>
</dbReference>
<proteinExistence type="predicted"/>
<gene>
    <name evidence="1" type="ORF">MNBD_UNCLBAC01-683</name>
</gene>
<name>A0A3B1D2I4_9ZZZZ</name>
<dbReference type="SUPFAM" id="SSF55961">
    <property type="entry name" value="Bet v1-like"/>
    <property type="match status" value="1"/>
</dbReference>
<dbReference type="Gene3D" id="3.30.530.20">
    <property type="match status" value="1"/>
</dbReference>
<reference evidence="1" key="1">
    <citation type="submission" date="2018-06" db="EMBL/GenBank/DDBJ databases">
        <authorList>
            <person name="Zhirakovskaya E."/>
        </authorList>
    </citation>
    <scope>NUCLEOTIDE SEQUENCE</scope>
</reference>
<evidence type="ECO:0000313" key="1">
    <source>
        <dbReference type="EMBL" id="VAX34942.1"/>
    </source>
</evidence>
<organism evidence="1">
    <name type="scientific">hydrothermal vent metagenome</name>
    <dbReference type="NCBI Taxonomy" id="652676"/>
    <lineage>
        <taxon>unclassified sequences</taxon>
        <taxon>metagenomes</taxon>
        <taxon>ecological metagenomes</taxon>
    </lineage>
</organism>
<sequence>MGHTRNEIVIEAPYDLVFDVSNHIERWTELFGDEYLSAEVLERKDNEIVFRLTNKEGQSWVSKRWLHKDQKFAFASRHDPMFPFKYMKIIWLYHEIDCKCEDSKSKVLMTWIQDFEMDKEFKKFTAEQIEGFINEHSQHNLKIFKEVIEKEAANG</sequence>
<evidence type="ECO:0008006" key="2">
    <source>
        <dbReference type="Google" id="ProtNLM"/>
    </source>
</evidence>
<dbReference type="AlphaFoldDB" id="A0A3B1D2I4"/>
<dbReference type="EMBL" id="UOGJ01000020">
    <property type="protein sequence ID" value="VAX34942.1"/>
    <property type="molecule type" value="Genomic_DNA"/>
</dbReference>
<accession>A0A3B1D2I4</accession>